<feature type="domain" description="Glycosyltransferase 2-like" evidence="4">
    <location>
        <begin position="6"/>
        <end position="141"/>
    </location>
</feature>
<geneLocation type="plasmid" evidence="5 6">
    <name>pDSHI04</name>
</geneLocation>
<proteinExistence type="inferred from homology"/>
<gene>
    <name evidence="5" type="ordered locus">Dshi_4143</name>
</gene>
<dbReference type="EMBL" id="CP000834">
    <property type="protein sequence ID" value="ABV95854.1"/>
    <property type="molecule type" value="Genomic_DNA"/>
</dbReference>
<protein>
    <submittedName>
        <fullName evidence="5">Glycosyl transferase family 2</fullName>
        <ecNumber evidence="5">2.-.-.-</ecNumber>
    </submittedName>
</protein>
<dbReference type="Proteomes" id="UP000006833">
    <property type="component" value="Plasmid pDSHI04"/>
</dbReference>
<keyword evidence="3 5" id="KW-0808">Transferase</keyword>
<dbReference type="AlphaFoldDB" id="A8LUD7"/>
<evidence type="ECO:0000313" key="6">
    <source>
        <dbReference type="Proteomes" id="UP000006833"/>
    </source>
</evidence>
<dbReference type="PANTHER" id="PTHR43179:SF12">
    <property type="entry name" value="GALACTOFURANOSYLTRANSFERASE GLFT2"/>
    <property type="match status" value="1"/>
</dbReference>
<comment type="similarity">
    <text evidence="1">Belongs to the glycosyltransferase 2 family.</text>
</comment>
<evidence type="ECO:0000259" key="4">
    <source>
        <dbReference type="Pfam" id="PF00535"/>
    </source>
</evidence>
<dbReference type="KEGG" id="dsh:Dshi_4143"/>
<dbReference type="Gene3D" id="3.90.550.10">
    <property type="entry name" value="Spore Coat Polysaccharide Biosynthesis Protein SpsA, Chain A"/>
    <property type="match status" value="1"/>
</dbReference>
<keyword evidence="5" id="KW-0614">Plasmid</keyword>
<evidence type="ECO:0000256" key="3">
    <source>
        <dbReference type="ARBA" id="ARBA00022679"/>
    </source>
</evidence>
<dbReference type="Pfam" id="PF00535">
    <property type="entry name" value="Glycos_transf_2"/>
    <property type="match status" value="1"/>
</dbReference>
<evidence type="ECO:0000313" key="5">
    <source>
        <dbReference type="EMBL" id="ABV95854.1"/>
    </source>
</evidence>
<name>A8LUD7_DINSH</name>
<dbReference type="GO" id="GO:0016757">
    <property type="term" value="F:glycosyltransferase activity"/>
    <property type="evidence" value="ECO:0007669"/>
    <property type="project" value="UniProtKB-KW"/>
</dbReference>
<dbReference type="RefSeq" id="WP_012187422.1">
    <property type="nucleotide sequence ID" value="NC_009958.1"/>
</dbReference>
<dbReference type="OrthoDB" id="6653642at2"/>
<dbReference type="EC" id="2.-.-.-" evidence="5"/>
<dbReference type="SUPFAM" id="SSF53448">
    <property type="entry name" value="Nucleotide-diphospho-sugar transferases"/>
    <property type="match status" value="1"/>
</dbReference>
<reference evidence="6" key="1">
    <citation type="journal article" date="2010" name="ISME J.">
        <title>The complete genome sequence of the algal symbiont Dinoroseobacter shibae: a hitchhiker's guide to life in the sea.</title>
        <authorList>
            <person name="Wagner-Dobler I."/>
            <person name="Ballhausen B."/>
            <person name="Berger M."/>
            <person name="Brinkhoff T."/>
            <person name="Buchholz I."/>
            <person name="Bunk B."/>
            <person name="Cypionka H."/>
            <person name="Daniel R."/>
            <person name="Drepper T."/>
            <person name="Gerdts G."/>
            <person name="Hahnke S."/>
            <person name="Han C."/>
            <person name="Jahn D."/>
            <person name="Kalhoefer D."/>
            <person name="Kiss H."/>
            <person name="Klenk H.P."/>
            <person name="Kyrpides N."/>
            <person name="Liebl W."/>
            <person name="Liesegang H."/>
            <person name="Meincke L."/>
            <person name="Pati A."/>
            <person name="Petersen J."/>
            <person name="Piekarski T."/>
            <person name="Pommerenke C."/>
            <person name="Pradella S."/>
            <person name="Pukall R."/>
            <person name="Rabus R."/>
            <person name="Stackebrandt E."/>
            <person name="Thole S."/>
            <person name="Thompson L."/>
            <person name="Tielen P."/>
            <person name="Tomasch J."/>
            <person name="von Jan M."/>
            <person name="Wanphrut N."/>
            <person name="Wichels A."/>
            <person name="Zech H."/>
            <person name="Simon M."/>
        </authorList>
    </citation>
    <scope>NUCLEOTIDE SEQUENCE [LARGE SCALE GENOMIC DNA]</scope>
    <source>
        <strain evidence="6">DSM 16493 / NCIMB 14021 / DFL 12</strain>
        <plasmid evidence="6">Plasmid pDSHI04</plasmid>
    </source>
</reference>
<sequence length="291" mass="31508">MARIALIIPHYNDTARLATCLGALAPQMTEAVELIVVDNGSTEDLGPIEALLQGRFPGARLIHEPGKGAAFARNRGVAETTAPDLLFLDADCVPGPDWLTTALSLAGRDRVVGGRVDVFDETPPPRSGPEAFETVFAFHQKTYVEGKGFSVTANLLTSRTVFDRTGPFINALSEDLDWCRRAVATGAPLVYEDALAVAHPTRQDWPALRKKWLRLTEEGFATHGTNLPARASWALRAGAVLVSGPAHLPKVLHHDALSAVEKRRGAVTLLRLRGSRAVWMLRQALRGASKM</sequence>
<organism evidence="5 6">
    <name type="scientific">Dinoroseobacter shibae (strain DSM 16493 / NCIMB 14021 / DFL 12)</name>
    <dbReference type="NCBI Taxonomy" id="398580"/>
    <lineage>
        <taxon>Bacteria</taxon>
        <taxon>Pseudomonadati</taxon>
        <taxon>Pseudomonadota</taxon>
        <taxon>Alphaproteobacteria</taxon>
        <taxon>Rhodobacterales</taxon>
        <taxon>Roseobacteraceae</taxon>
        <taxon>Dinoroseobacter</taxon>
    </lineage>
</organism>
<dbReference type="CAZy" id="GT2">
    <property type="family name" value="Glycosyltransferase Family 2"/>
</dbReference>
<accession>A8LUD7</accession>
<dbReference type="PANTHER" id="PTHR43179">
    <property type="entry name" value="RHAMNOSYLTRANSFERASE WBBL"/>
    <property type="match status" value="1"/>
</dbReference>
<dbReference type="InterPro" id="IPR029044">
    <property type="entry name" value="Nucleotide-diphossugar_trans"/>
</dbReference>
<dbReference type="HOGENOM" id="CLU_025996_19_6_5"/>
<evidence type="ECO:0000256" key="1">
    <source>
        <dbReference type="ARBA" id="ARBA00006739"/>
    </source>
</evidence>
<evidence type="ECO:0000256" key="2">
    <source>
        <dbReference type="ARBA" id="ARBA00022676"/>
    </source>
</evidence>
<dbReference type="InterPro" id="IPR001173">
    <property type="entry name" value="Glyco_trans_2-like"/>
</dbReference>
<dbReference type="CDD" id="cd00761">
    <property type="entry name" value="Glyco_tranf_GTA_type"/>
    <property type="match status" value="1"/>
</dbReference>
<keyword evidence="6" id="KW-1185">Reference proteome</keyword>
<keyword evidence="2" id="KW-0328">Glycosyltransferase</keyword>